<dbReference type="GO" id="GO:0005615">
    <property type="term" value="C:extracellular space"/>
    <property type="evidence" value="ECO:0007669"/>
    <property type="project" value="TreeGrafter"/>
</dbReference>
<evidence type="ECO:0000256" key="2">
    <source>
        <dbReference type="SAM" id="MobiDB-lite"/>
    </source>
</evidence>
<keyword evidence="4" id="KW-1185">Reference proteome</keyword>
<feature type="non-terminal residue" evidence="3">
    <location>
        <position position="1"/>
    </location>
</feature>
<gene>
    <name evidence="3" type="ORF">CYNAS_LOCUS15350</name>
</gene>
<feature type="compositionally biased region" description="Basic and acidic residues" evidence="2">
    <location>
        <begin position="35"/>
        <end position="48"/>
    </location>
</feature>
<dbReference type="InterPro" id="IPR008160">
    <property type="entry name" value="Collagen"/>
</dbReference>
<dbReference type="PANTHER" id="PTHR24023">
    <property type="entry name" value="COLLAGEN ALPHA"/>
    <property type="match status" value="1"/>
</dbReference>
<reference evidence="3" key="1">
    <citation type="submission" date="2023-07" db="EMBL/GenBank/DDBJ databases">
        <authorList>
            <consortium name="CYATHOMIX"/>
        </authorList>
    </citation>
    <scope>NUCLEOTIDE SEQUENCE</scope>
    <source>
        <strain evidence="3">N/A</strain>
    </source>
</reference>
<feature type="compositionally biased region" description="Low complexity" evidence="2">
    <location>
        <begin position="99"/>
        <end position="115"/>
    </location>
</feature>
<dbReference type="PANTHER" id="PTHR24023:SF1082">
    <property type="entry name" value="COLLAGEN TRIPLE HELIX REPEAT"/>
    <property type="match status" value="1"/>
</dbReference>
<comment type="caution">
    <text evidence="3">The sequence shown here is derived from an EMBL/GenBank/DDBJ whole genome shotgun (WGS) entry which is preliminary data.</text>
</comment>
<evidence type="ECO:0000256" key="1">
    <source>
        <dbReference type="ARBA" id="ARBA00022737"/>
    </source>
</evidence>
<feature type="region of interest" description="Disordered" evidence="2">
    <location>
        <begin position="260"/>
        <end position="286"/>
    </location>
</feature>
<feature type="region of interest" description="Disordered" evidence="2">
    <location>
        <begin position="200"/>
        <end position="222"/>
    </location>
</feature>
<dbReference type="InterPro" id="IPR050149">
    <property type="entry name" value="Collagen_superfamily"/>
</dbReference>
<feature type="region of interest" description="Disordered" evidence="2">
    <location>
        <begin position="1"/>
        <end position="186"/>
    </location>
</feature>
<accession>A0AA36MBB4</accession>
<dbReference type="AlphaFoldDB" id="A0AA36MBB4"/>
<dbReference type="Proteomes" id="UP001176961">
    <property type="component" value="Unassembled WGS sequence"/>
</dbReference>
<evidence type="ECO:0008006" key="5">
    <source>
        <dbReference type="Google" id="ProtNLM"/>
    </source>
</evidence>
<evidence type="ECO:0000313" key="3">
    <source>
        <dbReference type="EMBL" id="CAJ0603367.1"/>
    </source>
</evidence>
<name>A0AA36MBB4_CYLNA</name>
<dbReference type="Gene3D" id="1.20.5.320">
    <property type="entry name" value="6-Phosphogluconate Dehydrogenase, domain 3"/>
    <property type="match status" value="1"/>
</dbReference>
<dbReference type="Pfam" id="PF01391">
    <property type="entry name" value="Collagen"/>
    <property type="match status" value="1"/>
</dbReference>
<sequence length="364" mass="37632">SREKRAVVCAPARRGPPGVPGKDGPQGADGPNGKRGIDARDILAEQQEKCIICPAGDTGPEGPPGDRGLQGEKGNKGSPGIPAVDGIAGEIGPEGDVGPAGHPGNPGRRGAAGRPAEGGIGNPGPKGADGPVGRAGAQGPRGKRNYIYGPPGPPGQPGPNGLDGVNGNVGDRGPKGPPGEKGADAKFCPCPMELHMVSESRKLSKPASQYGTSIASKPGLRHKTKISAEKDIPEMPDTVVDSTPAMIDAEVRGENMLGTGPHSGFKAGPPARQEIQPPGGERRAFFTRPMPKKLHPKWKIESEKEKKVLWSLPVQDEIDVNGPHCSKNSFLRPRMPMLGSAPGTITGTRIERPTTIEPISTTAK</sequence>
<feature type="region of interest" description="Disordered" evidence="2">
    <location>
        <begin position="329"/>
        <end position="364"/>
    </location>
</feature>
<feature type="compositionally biased region" description="Polar residues" evidence="2">
    <location>
        <begin position="206"/>
        <end position="215"/>
    </location>
</feature>
<organism evidence="3 4">
    <name type="scientific">Cylicocyclus nassatus</name>
    <name type="common">Nematode worm</name>
    <dbReference type="NCBI Taxonomy" id="53992"/>
    <lineage>
        <taxon>Eukaryota</taxon>
        <taxon>Metazoa</taxon>
        <taxon>Ecdysozoa</taxon>
        <taxon>Nematoda</taxon>
        <taxon>Chromadorea</taxon>
        <taxon>Rhabditida</taxon>
        <taxon>Rhabditina</taxon>
        <taxon>Rhabditomorpha</taxon>
        <taxon>Strongyloidea</taxon>
        <taxon>Strongylidae</taxon>
        <taxon>Cylicocyclus</taxon>
    </lineage>
</organism>
<feature type="non-terminal residue" evidence="3">
    <location>
        <position position="364"/>
    </location>
</feature>
<feature type="compositionally biased region" description="Low complexity" evidence="2">
    <location>
        <begin position="159"/>
        <end position="171"/>
    </location>
</feature>
<evidence type="ECO:0000313" key="4">
    <source>
        <dbReference type="Proteomes" id="UP001176961"/>
    </source>
</evidence>
<protein>
    <recommendedName>
        <fullName evidence="5">Collagen triple helix repeat protein</fullName>
    </recommendedName>
</protein>
<keyword evidence="1" id="KW-0677">Repeat</keyword>
<dbReference type="EMBL" id="CATQJL010000305">
    <property type="protein sequence ID" value="CAJ0603367.1"/>
    <property type="molecule type" value="Genomic_DNA"/>
</dbReference>
<proteinExistence type="predicted"/>
<dbReference type="GO" id="GO:0031012">
    <property type="term" value="C:extracellular matrix"/>
    <property type="evidence" value="ECO:0007669"/>
    <property type="project" value="TreeGrafter"/>
</dbReference>